<name>A0A1D3K807_PSEVE</name>
<accession>A0A1D3K807</accession>
<organism evidence="1 2">
    <name type="scientific">Pseudomonas veronii 1YdBTEX2</name>
    <dbReference type="NCBI Taxonomy" id="1295141"/>
    <lineage>
        <taxon>Bacteria</taxon>
        <taxon>Pseudomonadati</taxon>
        <taxon>Pseudomonadota</taxon>
        <taxon>Gammaproteobacteria</taxon>
        <taxon>Pseudomonadales</taxon>
        <taxon>Pseudomonadaceae</taxon>
        <taxon>Pseudomonas</taxon>
    </lineage>
</organism>
<dbReference type="AlphaFoldDB" id="A0A1D3K807"/>
<protein>
    <submittedName>
        <fullName evidence="1">Uncharacterized protein</fullName>
    </submittedName>
</protein>
<evidence type="ECO:0000313" key="2">
    <source>
        <dbReference type="Proteomes" id="UP000245431"/>
    </source>
</evidence>
<evidence type="ECO:0000313" key="1">
    <source>
        <dbReference type="EMBL" id="SBW84493.1"/>
    </source>
</evidence>
<reference evidence="2" key="1">
    <citation type="submission" date="2016-07" db="EMBL/GenBank/DDBJ databases">
        <authorList>
            <person name="Florea S."/>
            <person name="Webb J.S."/>
            <person name="Jaromczyk J."/>
            <person name="Schardl C.L."/>
        </authorList>
    </citation>
    <scope>NUCLEOTIDE SEQUENCE [LARGE SCALE GENOMIC DNA]</scope>
    <source>
        <strain evidence="2">1YdBTEX2</strain>
    </source>
</reference>
<gene>
    <name evidence="1" type="ORF">PVE_R2G0468</name>
</gene>
<dbReference type="EMBL" id="LT599584">
    <property type="protein sequence ID" value="SBW84493.1"/>
    <property type="molecule type" value="Genomic_DNA"/>
</dbReference>
<sequence>MTTASKHELEPYWGIVGAGLASRRSMPGAMNINPEHKAPHYVVTLCEALLEQLHSAGANDVTLKDLTRLESTCTGADYQHKLALRCLQLERPVAA</sequence>
<proteinExistence type="predicted"/>
<dbReference type="Proteomes" id="UP000245431">
    <property type="component" value="Chromosome PVE_r2"/>
</dbReference>